<keyword evidence="4 7" id="KW-1133">Transmembrane helix</keyword>
<dbReference type="EMBL" id="JAULSW010000012">
    <property type="protein sequence ID" value="KAK3366421.1"/>
    <property type="molecule type" value="Genomic_DNA"/>
</dbReference>
<evidence type="ECO:0000313" key="9">
    <source>
        <dbReference type="EMBL" id="KAK3366421.1"/>
    </source>
</evidence>
<feature type="transmembrane region" description="Helical" evidence="7">
    <location>
        <begin position="70"/>
        <end position="95"/>
    </location>
</feature>
<evidence type="ECO:0000259" key="8">
    <source>
        <dbReference type="Pfam" id="PF00999"/>
    </source>
</evidence>
<evidence type="ECO:0000256" key="3">
    <source>
        <dbReference type="ARBA" id="ARBA00022692"/>
    </source>
</evidence>
<dbReference type="InterPro" id="IPR006153">
    <property type="entry name" value="Cation/H_exchanger_TM"/>
</dbReference>
<evidence type="ECO:0000256" key="6">
    <source>
        <dbReference type="ARBA" id="ARBA00023136"/>
    </source>
</evidence>
<feature type="transmembrane region" description="Helical" evidence="7">
    <location>
        <begin position="7"/>
        <end position="33"/>
    </location>
</feature>
<feature type="domain" description="Cation/H+ exchanger transmembrane" evidence="8">
    <location>
        <begin position="5"/>
        <end position="136"/>
    </location>
</feature>
<name>A0AAE0JZA6_9PEZI</name>
<reference evidence="9" key="2">
    <citation type="submission" date="2023-06" db="EMBL/GenBank/DDBJ databases">
        <authorList>
            <consortium name="Lawrence Berkeley National Laboratory"/>
            <person name="Haridas S."/>
            <person name="Hensen N."/>
            <person name="Bonometti L."/>
            <person name="Westerberg I."/>
            <person name="Brannstrom I.O."/>
            <person name="Guillou S."/>
            <person name="Cros-Aarteil S."/>
            <person name="Calhoun S."/>
            <person name="Kuo A."/>
            <person name="Mondo S."/>
            <person name="Pangilinan J."/>
            <person name="Riley R."/>
            <person name="LaButti K."/>
            <person name="Andreopoulos B."/>
            <person name="Lipzen A."/>
            <person name="Chen C."/>
            <person name="Yanf M."/>
            <person name="Daum C."/>
            <person name="Ng V."/>
            <person name="Clum A."/>
            <person name="Steindorff A."/>
            <person name="Ohm R."/>
            <person name="Martin F."/>
            <person name="Silar P."/>
            <person name="Natvig D."/>
            <person name="Lalanne C."/>
            <person name="Gautier V."/>
            <person name="Ament-velasquez S.L."/>
            <person name="Kruys A."/>
            <person name="Hutchinson M.I."/>
            <person name="Powell A.J."/>
            <person name="Barry K."/>
            <person name="Miller A.N."/>
            <person name="Grigoriev I.V."/>
            <person name="Debuchy R."/>
            <person name="Gladieux P."/>
            <person name="Thoren M.H."/>
            <person name="Johannesson H."/>
        </authorList>
    </citation>
    <scope>NUCLEOTIDE SEQUENCE</scope>
    <source>
        <strain evidence="9">CBS 232.78</strain>
    </source>
</reference>
<evidence type="ECO:0000256" key="2">
    <source>
        <dbReference type="ARBA" id="ARBA00022448"/>
    </source>
</evidence>
<feature type="transmembrane region" description="Helical" evidence="7">
    <location>
        <begin position="107"/>
        <end position="129"/>
    </location>
</feature>
<keyword evidence="3 7" id="KW-0812">Transmembrane</keyword>
<dbReference type="GO" id="GO:0016020">
    <property type="term" value="C:membrane"/>
    <property type="evidence" value="ECO:0007669"/>
    <property type="project" value="UniProtKB-SubCell"/>
</dbReference>
<keyword evidence="10" id="KW-1185">Reference proteome</keyword>
<dbReference type="PANTHER" id="PTHR32468:SF0">
    <property type="entry name" value="K(+)_H(+) ANTIPORTER 1"/>
    <property type="match status" value="1"/>
</dbReference>
<organism evidence="9 10">
    <name type="scientific">Podospora didyma</name>
    <dbReference type="NCBI Taxonomy" id="330526"/>
    <lineage>
        <taxon>Eukaryota</taxon>
        <taxon>Fungi</taxon>
        <taxon>Dikarya</taxon>
        <taxon>Ascomycota</taxon>
        <taxon>Pezizomycotina</taxon>
        <taxon>Sordariomycetes</taxon>
        <taxon>Sordariomycetidae</taxon>
        <taxon>Sordariales</taxon>
        <taxon>Podosporaceae</taxon>
        <taxon>Podospora</taxon>
    </lineage>
</organism>
<feature type="non-terminal residue" evidence="9">
    <location>
        <position position="139"/>
    </location>
</feature>
<proteinExistence type="predicted"/>
<keyword evidence="6 7" id="KW-0472">Membrane</keyword>
<dbReference type="GO" id="GO:0015297">
    <property type="term" value="F:antiporter activity"/>
    <property type="evidence" value="ECO:0007669"/>
    <property type="project" value="InterPro"/>
</dbReference>
<comment type="caution">
    <text evidence="9">The sequence shown here is derived from an EMBL/GenBank/DDBJ whole genome shotgun (WGS) entry which is preliminary data.</text>
</comment>
<feature type="transmembrane region" description="Helical" evidence="7">
    <location>
        <begin position="39"/>
        <end position="58"/>
    </location>
</feature>
<dbReference type="InterPro" id="IPR038770">
    <property type="entry name" value="Na+/solute_symporter_sf"/>
</dbReference>
<dbReference type="AlphaFoldDB" id="A0AAE0JZA6"/>
<accession>A0AAE0JZA6</accession>
<dbReference type="GO" id="GO:1902600">
    <property type="term" value="P:proton transmembrane transport"/>
    <property type="evidence" value="ECO:0007669"/>
    <property type="project" value="InterPro"/>
</dbReference>
<dbReference type="PANTHER" id="PTHR32468">
    <property type="entry name" value="CATION/H + ANTIPORTER"/>
    <property type="match status" value="1"/>
</dbReference>
<sequence>QIREPRVIAEVITGIILGPSVMGQIPGFTAAIFPPAGMAPFRLAANLGLVLFLFRVGLEINLTYLLRNWRITISVASLDLAIPFGLGVAVAYGLYNEFAGEPGTAPISFGLLALFIGVAMAITAFPVLCRILTLLKLLN</sequence>
<dbReference type="Proteomes" id="UP001285441">
    <property type="component" value="Unassembled WGS sequence"/>
</dbReference>
<keyword evidence="5" id="KW-0406">Ion transport</keyword>
<evidence type="ECO:0000256" key="7">
    <source>
        <dbReference type="SAM" id="Phobius"/>
    </source>
</evidence>
<feature type="non-terminal residue" evidence="9">
    <location>
        <position position="1"/>
    </location>
</feature>
<dbReference type="Gene3D" id="1.20.1530.20">
    <property type="match status" value="1"/>
</dbReference>
<comment type="subcellular location">
    <subcellularLocation>
        <location evidence="1">Membrane</location>
        <topology evidence="1">Multi-pass membrane protein</topology>
    </subcellularLocation>
</comment>
<evidence type="ECO:0000256" key="5">
    <source>
        <dbReference type="ARBA" id="ARBA00023065"/>
    </source>
</evidence>
<dbReference type="InterPro" id="IPR050794">
    <property type="entry name" value="CPA2_transporter"/>
</dbReference>
<evidence type="ECO:0000313" key="10">
    <source>
        <dbReference type="Proteomes" id="UP001285441"/>
    </source>
</evidence>
<protein>
    <submittedName>
        <fullName evidence="9">Cation/H+ exchanger</fullName>
    </submittedName>
</protein>
<gene>
    <name evidence="9" type="ORF">B0H63DRAFT_536454</name>
</gene>
<reference evidence="9" key="1">
    <citation type="journal article" date="2023" name="Mol. Phylogenet. Evol.">
        <title>Genome-scale phylogeny and comparative genomics of the fungal order Sordariales.</title>
        <authorList>
            <person name="Hensen N."/>
            <person name="Bonometti L."/>
            <person name="Westerberg I."/>
            <person name="Brannstrom I.O."/>
            <person name="Guillou S."/>
            <person name="Cros-Aarteil S."/>
            <person name="Calhoun S."/>
            <person name="Haridas S."/>
            <person name="Kuo A."/>
            <person name="Mondo S."/>
            <person name="Pangilinan J."/>
            <person name="Riley R."/>
            <person name="LaButti K."/>
            <person name="Andreopoulos B."/>
            <person name="Lipzen A."/>
            <person name="Chen C."/>
            <person name="Yan M."/>
            <person name="Daum C."/>
            <person name="Ng V."/>
            <person name="Clum A."/>
            <person name="Steindorff A."/>
            <person name="Ohm R.A."/>
            <person name="Martin F."/>
            <person name="Silar P."/>
            <person name="Natvig D.O."/>
            <person name="Lalanne C."/>
            <person name="Gautier V."/>
            <person name="Ament-Velasquez S.L."/>
            <person name="Kruys A."/>
            <person name="Hutchinson M.I."/>
            <person name="Powell A.J."/>
            <person name="Barry K."/>
            <person name="Miller A.N."/>
            <person name="Grigoriev I.V."/>
            <person name="Debuchy R."/>
            <person name="Gladieux P."/>
            <person name="Hiltunen Thoren M."/>
            <person name="Johannesson H."/>
        </authorList>
    </citation>
    <scope>NUCLEOTIDE SEQUENCE</scope>
    <source>
        <strain evidence="9">CBS 232.78</strain>
    </source>
</reference>
<dbReference type="Pfam" id="PF00999">
    <property type="entry name" value="Na_H_Exchanger"/>
    <property type="match status" value="1"/>
</dbReference>
<evidence type="ECO:0000256" key="4">
    <source>
        <dbReference type="ARBA" id="ARBA00022989"/>
    </source>
</evidence>
<keyword evidence="2" id="KW-0813">Transport</keyword>
<evidence type="ECO:0000256" key="1">
    <source>
        <dbReference type="ARBA" id="ARBA00004141"/>
    </source>
</evidence>